<dbReference type="RefSeq" id="WP_096334178.1">
    <property type="nucleotide sequence ID" value="NZ_FOMX01000002.1"/>
</dbReference>
<keyword evidence="3" id="KW-1185">Reference proteome</keyword>
<dbReference type="InterPro" id="IPR001623">
    <property type="entry name" value="DnaJ_domain"/>
</dbReference>
<protein>
    <recommendedName>
        <fullName evidence="1">J domain-containing protein</fullName>
    </recommendedName>
</protein>
<dbReference type="AlphaFoldDB" id="A0A1I1TB82"/>
<dbReference type="OrthoDB" id="5513657at2"/>
<dbReference type="SUPFAM" id="SSF46565">
    <property type="entry name" value="Chaperone J-domain"/>
    <property type="match status" value="1"/>
</dbReference>
<evidence type="ECO:0000313" key="2">
    <source>
        <dbReference type="EMBL" id="SFD55871.1"/>
    </source>
</evidence>
<accession>A0A1I1TB82</accession>
<dbReference type="STRING" id="54.SAMN02745121_00606"/>
<reference evidence="3" key="1">
    <citation type="submission" date="2016-10" db="EMBL/GenBank/DDBJ databases">
        <authorList>
            <person name="Varghese N."/>
            <person name="Submissions S."/>
        </authorList>
    </citation>
    <scope>NUCLEOTIDE SEQUENCE [LARGE SCALE GENOMIC DNA]</scope>
    <source>
        <strain evidence="3">ATCC 25963</strain>
    </source>
</reference>
<dbReference type="PROSITE" id="PS50076">
    <property type="entry name" value="DNAJ_2"/>
    <property type="match status" value="1"/>
</dbReference>
<dbReference type="EMBL" id="FOMX01000002">
    <property type="protein sequence ID" value="SFD55871.1"/>
    <property type="molecule type" value="Genomic_DNA"/>
</dbReference>
<dbReference type="InterPro" id="IPR036869">
    <property type="entry name" value="J_dom_sf"/>
</dbReference>
<evidence type="ECO:0000313" key="3">
    <source>
        <dbReference type="Proteomes" id="UP000199400"/>
    </source>
</evidence>
<sequence length="175" mass="19131">MQPATAVALPGAASGFGPSSPALHGPWAASPPAWAPGDPVARWLAACRCVAGRWSVRLELRGGPRISDDLDLGRDEQDRLLTLWARRDQIGHFERLGLAPTGDDAAIRRAWLETCRHLHPDRYYGKRLGAFAAILAELFDRARASAEFLADPRRRARYLAELEAAGRDEVDAGAR</sequence>
<gene>
    <name evidence="2" type="ORF">SAMN02745121_00606</name>
</gene>
<dbReference type="Proteomes" id="UP000199400">
    <property type="component" value="Unassembled WGS sequence"/>
</dbReference>
<organism evidence="2 3">
    <name type="scientific">Nannocystis exedens</name>
    <dbReference type="NCBI Taxonomy" id="54"/>
    <lineage>
        <taxon>Bacteria</taxon>
        <taxon>Pseudomonadati</taxon>
        <taxon>Myxococcota</taxon>
        <taxon>Polyangia</taxon>
        <taxon>Nannocystales</taxon>
        <taxon>Nannocystaceae</taxon>
        <taxon>Nannocystis</taxon>
    </lineage>
</organism>
<feature type="domain" description="J" evidence="1">
    <location>
        <begin position="91"/>
        <end position="162"/>
    </location>
</feature>
<proteinExistence type="predicted"/>
<evidence type="ECO:0000259" key="1">
    <source>
        <dbReference type="PROSITE" id="PS50076"/>
    </source>
</evidence>
<dbReference type="Gene3D" id="1.10.287.110">
    <property type="entry name" value="DnaJ domain"/>
    <property type="match status" value="1"/>
</dbReference>
<name>A0A1I1TB82_9BACT</name>